<comment type="similarity">
    <text evidence="2">Belongs to the bacterial solute-binding protein 8 family.</text>
</comment>
<evidence type="ECO:0000313" key="8">
    <source>
        <dbReference type="EMBL" id="TBN51795.1"/>
    </source>
</evidence>
<accession>A0A4Q9GMV0</accession>
<evidence type="ECO:0000256" key="6">
    <source>
        <dbReference type="SAM" id="SignalP"/>
    </source>
</evidence>
<dbReference type="AlphaFoldDB" id="A0A4Q9GMV0"/>
<sequence length="302" mass="32102">MVTDLRPLRRPRVSLCRRGVLLGAAALSLARPAVAAAPSRIAAIDWAMLETTLALGVTPVAASELLLFRKAAIEPVVPDAVADLGLRGSIAYEQLHAARPDIVLISPWYENRAHILSRIAPVASFSIYEPGRPPYDAAVAATRALGMRLGRTIEAERAIEEASLEIEACRRSLSALGGRSVLIMNLGDARHFRAFGADSMFGDVLGRLGLACAWIEPTAFGAYPTVGVETLAGMTDAIVVNVGPTPPSALAEMRASPLWRAMPSIAEGRFVEMEPVNPYGALRAARRFARLLTGALGPLAHA</sequence>
<gene>
    <name evidence="8" type="ORF">EYR15_12905</name>
</gene>
<evidence type="ECO:0000256" key="1">
    <source>
        <dbReference type="ARBA" id="ARBA00004196"/>
    </source>
</evidence>
<reference evidence="8 9" key="1">
    <citation type="submission" date="2019-02" db="EMBL/GenBank/DDBJ databases">
        <title>Hansschlegelia quercus sp. nov., a novel methylotrophic bacterium from buds of oak (Quercus robur L.).</title>
        <authorList>
            <person name="Agafonova N.V."/>
            <person name="Kaparullina E.N."/>
            <person name="Grouzdev D.S."/>
            <person name="Doronina N.V."/>
        </authorList>
    </citation>
    <scope>NUCLEOTIDE SEQUENCE [LARGE SCALE GENOMIC DNA]</scope>
    <source>
        <strain evidence="8 9">Dub</strain>
    </source>
</reference>
<comment type="subcellular location">
    <subcellularLocation>
        <location evidence="1">Cell envelope</location>
    </subcellularLocation>
</comment>
<evidence type="ECO:0000256" key="5">
    <source>
        <dbReference type="ARBA" id="ARBA00022729"/>
    </source>
</evidence>
<keyword evidence="3" id="KW-0813">Transport</keyword>
<feature type="chain" id="PRO_5020186022" evidence="6">
    <location>
        <begin position="36"/>
        <end position="302"/>
    </location>
</feature>
<evidence type="ECO:0000313" key="9">
    <source>
        <dbReference type="Proteomes" id="UP000291613"/>
    </source>
</evidence>
<dbReference type="EMBL" id="SIUB01000006">
    <property type="protein sequence ID" value="TBN51795.1"/>
    <property type="molecule type" value="Genomic_DNA"/>
</dbReference>
<feature type="domain" description="Fe/B12 periplasmic-binding" evidence="7">
    <location>
        <begin position="40"/>
        <end position="302"/>
    </location>
</feature>
<name>A0A4Q9GMV0_9HYPH</name>
<proteinExistence type="inferred from homology"/>
<evidence type="ECO:0000256" key="2">
    <source>
        <dbReference type="ARBA" id="ARBA00008814"/>
    </source>
</evidence>
<dbReference type="PANTHER" id="PTHR30532:SF1">
    <property type="entry name" value="IRON(3+)-HYDROXAMATE-BINDING PROTEIN FHUD"/>
    <property type="match status" value="1"/>
</dbReference>
<dbReference type="Proteomes" id="UP000291613">
    <property type="component" value="Unassembled WGS sequence"/>
</dbReference>
<dbReference type="InterPro" id="IPR002491">
    <property type="entry name" value="ABC_transptr_periplasmic_BD"/>
</dbReference>
<dbReference type="InterPro" id="IPR051313">
    <property type="entry name" value="Bact_iron-sidero_bind"/>
</dbReference>
<keyword evidence="4" id="KW-0408">Iron</keyword>
<comment type="caution">
    <text evidence="8">The sequence shown here is derived from an EMBL/GenBank/DDBJ whole genome shotgun (WGS) entry which is preliminary data.</text>
</comment>
<dbReference type="OrthoDB" id="8370650at2"/>
<dbReference type="PANTHER" id="PTHR30532">
    <property type="entry name" value="IRON III DICITRATE-BINDING PERIPLASMIC PROTEIN"/>
    <property type="match status" value="1"/>
</dbReference>
<evidence type="ECO:0000259" key="7">
    <source>
        <dbReference type="PROSITE" id="PS50983"/>
    </source>
</evidence>
<dbReference type="PROSITE" id="PS50983">
    <property type="entry name" value="FE_B12_PBP"/>
    <property type="match status" value="1"/>
</dbReference>
<keyword evidence="9" id="KW-1185">Reference proteome</keyword>
<evidence type="ECO:0000256" key="4">
    <source>
        <dbReference type="ARBA" id="ARBA00022496"/>
    </source>
</evidence>
<dbReference type="Gene3D" id="3.40.50.1980">
    <property type="entry name" value="Nitrogenase molybdenum iron protein domain"/>
    <property type="match status" value="2"/>
</dbReference>
<dbReference type="Pfam" id="PF01497">
    <property type="entry name" value="Peripla_BP_2"/>
    <property type="match status" value="1"/>
</dbReference>
<keyword evidence="5 6" id="KW-0732">Signal</keyword>
<feature type="signal peptide" evidence="6">
    <location>
        <begin position="1"/>
        <end position="35"/>
    </location>
</feature>
<keyword evidence="4" id="KW-0410">Iron transport</keyword>
<dbReference type="CDD" id="cd01146">
    <property type="entry name" value="FhuD"/>
    <property type="match status" value="1"/>
</dbReference>
<dbReference type="SUPFAM" id="SSF53807">
    <property type="entry name" value="Helical backbone' metal receptor"/>
    <property type="match status" value="1"/>
</dbReference>
<dbReference type="GO" id="GO:0030288">
    <property type="term" value="C:outer membrane-bounded periplasmic space"/>
    <property type="evidence" value="ECO:0007669"/>
    <property type="project" value="TreeGrafter"/>
</dbReference>
<keyword evidence="4" id="KW-0406">Ion transport</keyword>
<protein>
    <submittedName>
        <fullName evidence="8">Iron-siderophore ABC transporter substrate-binding protein</fullName>
    </submittedName>
</protein>
<dbReference type="GO" id="GO:1901678">
    <property type="term" value="P:iron coordination entity transport"/>
    <property type="evidence" value="ECO:0007669"/>
    <property type="project" value="UniProtKB-ARBA"/>
</dbReference>
<organism evidence="8 9">
    <name type="scientific">Hansschlegelia quercus</name>
    <dbReference type="NCBI Taxonomy" id="2528245"/>
    <lineage>
        <taxon>Bacteria</taxon>
        <taxon>Pseudomonadati</taxon>
        <taxon>Pseudomonadota</taxon>
        <taxon>Alphaproteobacteria</taxon>
        <taxon>Hyphomicrobiales</taxon>
        <taxon>Methylopilaceae</taxon>
        <taxon>Hansschlegelia</taxon>
    </lineage>
</organism>
<evidence type="ECO:0000256" key="3">
    <source>
        <dbReference type="ARBA" id="ARBA00022448"/>
    </source>
</evidence>